<dbReference type="Gene3D" id="3.40.50.11320">
    <property type="match status" value="1"/>
</dbReference>
<accession>A0AAV5EWZ5</accession>
<keyword evidence="3" id="KW-0645">Protease</keyword>
<reference evidence="4" key="2">
    <citation type="submission" date="2021-12" db="EMBL/GenBank/DDBJ databases">
        <title>Resequencing data analysis of finger millet.</title>
        <authorList>
            <person name="Hatakeyama M."/>
            <person name="Aluri S."/>
            <person name="Balachadran M.T."/>
            <person name="Sivarajan S.R."/>
            <person name="Poveda L."/>
            <person name="Shimizu-Inatsugi R."/>
            <person name="Schlapbach R."/>
            <person name="Sreeman S.M."/>
            <person name="Shimizu K.K."/>
        </authorList>
    </citation>
    <scope>NUCLEOTIDE SEQUENCE</scope>
</reference>
<dbReference type="Pfam" id="PF00450">
    <property type="entry name" value="Peptidase_S10"/>
    <property type="match status" value="2"/>
</dbReference>
<proteinExistence type="inferred from homology"/>
<dbReference type="GO" id="GO:0004185">
    <property type="term" value="F:serine-type carboxypeptidase activity"/>
    <property type="evidence" value="ECO:0007669"/>
    <property type="project" value="UniProtKB-UniRule"/>
</dbReference>
<dbReference type="PROSITE" id="PS00560">
    <property type="entry name" value="CARBOXYPEPT_SER_HIS"/>
    <property type="match status" value="1"/>
</dbReference>
<evidence type="ECO:0000313" key="4">
    <source>
        <dbReference type="EMBL" id="GJN26978.1"/>
    </source>
</evidence>
<evidence type="ECO:0000256" key="3">
    <source>
        <dbReference type="RuleBase" id="RU361156"/>
    </source>
</evidence>
<protein>
    <recommendedName>
        <fullName evidence="3">Carboxypeptidase</fullName>
        <ecNumber evidence="3">3.4.16.-</ecNumber>
    </recommendedName>
</protein>
<keyword evidence="3" id="KW-0732">Signal</keyword>
<dbReference type="AlphaFoldDB" id="A0AAV5EWZ5"/>
<dbReference type="InterPro" id="IPR029058">
    <property type="entry name" value="AB_hydrolase_fold"/>
</dbReference>
<keyword evidence="2" id="KW-0325">Glycoprotein</keyword>
<dbReference type="PANTHER" id="PTHR11802">
    <property type="entry name" value="SERINE PROTEASE FAMILY S10 SERINE CARBOXYPEPTIDASE"/>
    <property type="match status" value="1"/>
</dbReference>
<reference evidence="4" key="1">
    <citation type="journal article" date="2018" name="DNA Res.">
        <title>Multiple hybrid de novo genome assembly of finger millet, an orphan allotetraploid crop.</title>
        <authorList>
            <person name="Hatakeyama M."/>
            <person name="Aluri S."/>
            <person name="Balachadran M.T."/>
            <person name="Sivarajan S.R."/>
            <person name="Patrignani A."/>
            <person name="Gruter S."/>
            <person name="Poveda L."/>
            <person name="Shimizu-Inatsugi R."/>
            <person name="Baeten J."/>
            <person name="Francoijs K.J."/>
            <person name="Nataraja K.N."/>
            <person name="Reddy Y.A.N."/>
            <person name="Phadnis S."/>
            <person name="Ravikumar R.L."/>
            <person name="Schlapbach R."/>
            <person name="Sreeman S.M."/>
            <person name="Shimizu K.K."/>
        </authorList>
    </citation>
    <scope>NUCLEOTIDE SEQUENCE</scope>
</reference>
<keyword evidence="3" id="KW-0378">Hydrolase</keyword>
<evidence type="ECO:0000256" key="1">
    <source>
        <dbReference type="ARBA" id="ARBA00009431"/>
    </source>
</evidence>
<dbReference type="FunFam" id="3.40.50.1820:FF:000409">
    <property type="entry name" value="Carboxypeptidase"/>
    <property type="match status" value="1"/>
</dbReference>
<dbReference type="Gene3D" id="6.10.250.940">
    <property type="match status" value="1"/>
</dbReference>
<dbReference type="InterPro" id="IPR033124">
    <property type="entry name" value="Ser_caboxypep_his_AS"/>
</dbReference>
<gene>
    <name evidence="4" type="primary">gb14949</name>
    <name evidence="4" type="ORF">PR202_gb14949</name>
</gene>
<dbReference type="GO" id="GO:0005773">
    <property type="term" value="C:vacuole"/>
    <property type="evidence" value="ECO:0007669"/>
    <property type="project" value="TreeGrafter"/>
</dbReference>
<dbReference type="InterPro" id="IPR018202">
    <property type="entry name" value="Ser_caboxypep_ser_AS"/>
</dbReference>
<dbReference type="Gene3D" id="3.40.50.1820">
    <property type="entry name" value="alpha/beta hydrolase"/>
    <property type="match status" value="2"/>
</dbReference>
<comment type="similarity">
    <text evidence="1 3">Belongs to the peptidase S10 family.</text>
</comment>
<dbReference type="InterPro" id="IPR001563">
    <property type="entry name" value="Peptidase_S10"/>
</dbReference>
<dbReference type="EC" id="3.4.16.-" evidence="3"/>
<dbReference type="PROSITE" id="PS00131">
    <property type="entry name" value="CARBOXYPEPT_SER_SER"/>
    <property type="match status" value="1"/>
</dbReference>
<evidence type="ECO:0000256" key="2">
    <source>
        <dbReference type="ARBA" id="ARBA00023180"/>
    </source>
</evidence>
<evidence type="ECO:0000313" key="5">
    <source>
        <dbReference type="Proteomes" id="UP001054889"/>
    </source>
</evidence>
<organism evidence="4 5">
    <name type="scientific">Eleusine coracana subsp. coracana</name>
    <dbReference type="NCBI Taxonomy" id="191504"/>
    <lineage>
        <taxon>Eukaryota</taxon>
        <taxon>Viridiplantae</taxon>
        <taxon>Streptophyta</taxon>
        <taxon>Embryophyta</taxon>
        <taxon>Tracheophyta</taxon>
        <taxon>Spermatophyta</taxon>
        <taxon>Magnoliopsida</taxon>
        <taxon>Liliopsida</taxon>
        <taxon>Poales</taxon>
        <taxon>Poaceae</taxon>
        <taxon>PACMAD clade</taxon>
        <taxon>Chloridoideae</taxon>
        <taxon>Cynodonteae</taxon>
        <taxon>Eleusininae</taxon>
        <taxon>Eleusine</taxon>
    </lineage>
</organism>
<dbReference type="PANTHER" id="PTHR11802:SF280">
    <property type="entry name" value="SERINE CARBOXYPEPTIDASE-LIKE 35"/>
    <property type="match status" value="1"/>
</dbReference>
<dbReference type="PRINTS" id="PR00724">
    <property type="entry name" value="CRBOXYPTASEC"/>
</dbReference>
<sequence length="483" mass="53297">MATAMALLVLSLATSWAAAAGAPRSLRPEADLVTGLPGQPVVGFRHYAGYVDVGSGSGKALFYWFFEAEKEPEKKPLLLWLNGGTNRLCAIGQLPSQFCRSPVNLLFLEAPVGVGFSYTNRSSDLRRLGDRVTAQDSYSFLLNWFNKFPEFKNRDFYIAGESYAGHYVPQLAELIYDGNKGASRDRVINIKGFMIGNAVLNDATDQLGMVEYAWSHAIISDELYSAVRRECDSFKEEADGGKPGKGCSPALRAFLGAYDDIDIYSIYTPTCLSPSPAGARRAARPKARRRAAPLLQTCTAATFCALDAWHRMKRVPAGYDPCTEAYVTSYFNRREVPRALHANRTGLPYQYSPCSEVIRKWNDSPATILPILKKLMGAGLRVWVYSGDTDGRVPVTSTRYSINAMGLRPRESKSAAAGEMNGGWRAWYYKQQVAGWAVEYEQGLTLVTVRGAGHQVPLFAPQRSLAMLYHFLRGQALPASRST</sequence>
<dbReference type="EMBL" id="BQKI01000079">
    <property type="protein sequence ID" value="GJN26978.1"/>
    <property type="molecule type" value="Genomic_DNA"/>
</dbReference>
<comment type="caution">
    <text evidence="4">The sequence shown here is derived from an EMBL/GenBank/DDBJ whole genome shotgun (WGS) entry which is preliminary data.</text>
</comment>
<name>A0AAV5EWZ5_ELECO</name>
<feature type="signal peptide" evidence="3">
    <location>
        <begin position="1"/>
        <end position="19"/>
    </location>
</feature>
<dbReference type="SUPFAM" id="SSF53474">
    <property type="entry name" value="alpha/beta-Hydrolases"/>
    <property type="match status" value="1"/>
</dbReference>
<dbReference type="GO" id="GO:0006508">
    <property type="term" value="P:proteolysis"/>
    <property type="evidence" value="ECO:0007669"/>
    <property type="project" value="UniProtKB-KW"/>
</dbReference>
<keyword evidence="3" id="KW-0121">Carboxypeptidase</keyword>
<dbReference type="Proteomes" id="UP001054889">
    <property type="component" value="Unassembled WGS sequence"/>
</dbReference>
<dbReference type="FunFam" id="3.40.50.11320:FF:000006">
    <property type="entry name" value="Carboxypeptidase"/>
    <property type="match status" value="1"/>
</dbReference>
<feature type="chain" id="PRO_5043110996" description="Carboxypeptidase" evidence="3">
    <location>
        <begin position="20"/>
        <end position="483"/>
    </location>
</feature>
<keyword evidence="5" id="KW-1185">Reference proteome</keyword>